<evidence type="ECO:0000313" key="14">
    <source>
        <dbReference type="Proteomes" id="UP000242875"/>
    </source>
</evidence>
<name>A0A261XZN7_9FUNG</name>
<feature type="compositionally biased region" description="Basic residues" evidence="11">
    <location>
        <begin position="692"/>
        <end position="704"/>
    </location>
</feature>
<feature type="region of interest" description="Disordered" evidence="11">
    <location>
        <begin position="627"/>
        <end position="648"/>
    </location>
</feature>
<feature type="compositionally biased region" description="Basic and acidic residues" evidence="11">
    <location>
        <begin position="627"/>
        <end position="636"/>
    </location>
</feature>
<dbReference type="EMBL" id="MVBO01000068">
    <property type="protein sequence ID" value="OZJ03788.1"/>
    <property type="molecule type" value="Genomic_DNA"/>
</dbReference>
<dbReference type="FunFam" id="1.10.472.10:FF:000002">
    <property type="entry name" value="Transcription factor IIIB 90 kDa subunit"/>
    <property type="match status" value="1"/>
</dbReference>
<evidence type="ECO:0000256" key="8">
    <source>
        <dbReference type="ARBA" id="ARBA00023163"/>
    </source>
</evidence>
<evidence type="ECO:0000256" key="2">
    <source>
        <dbReference type="ARBA" id="ARBA00010857"/>
    </source>
</evidence>
<dbReference type="Pfam" id="PF07741">
    <property type="entry name" value="BRF1"/>
    <property type="match status" value="1"/>
</dbReference>
<reference evidence="13 14" key="1">
    <citation type="journal article" date="2017" name="Mycologia">
        <title>Bifiguratus adelaidae, gen. et sp. nov., a new member of Mucoromycotina in endophytic and soil-dwelling habitats.</title>
        <authorList>
            <person name="Torres-Cruz T.J."/>
            <person name="Billingsley Tobias T.L."/>
            <person name="Almatruk M."/>
            <person name="Hesse C."/>
            <person name="Kuske C.R."/>
            <person name="Desiro A."/>
            <person name="Benucci G.M."/>
            <person name="Bonito G."/>
            <person name="Stajich J.E."/>
            <person name="Dunlap C."/>
            <person name="Arnold A.E."/>
            <person name="Porras-Alfaro A."/>
        </authorList>
    </citation>
    <scope>NUCLEOTIDE SEQUENCE [LARGE SCALE GENOMIC DNA]</scope>
    <source>
        <strain evidence="13 14">AZ0501</strain>
    </source>
</reference>
<dbReference type="Gene3D" id="1.10.472.10">
    <property type="entry name" value="Cyclin-like"/>
    <property type="match status" value="2"/>
</dbReference>
<dbReference type="GO" id="GO:0000126">
    <property type="term" value="C:transcription factor TFIIIB complex"/>
    <property type="evidence" value="ECO:0007669"/>
    <property type="project" value="UniProtKB-ARBA"/>
</dbReference>
<dbReference type="CDD" id="cd20554">
    <property type="entry name" value="CYCLIN_TFIIIB90_rpt2"/>
    <property type="match status" value="1"/>
</dbReference>
<dbReference type="GO" id="GO:0006384">
    <property type="term" value="P:transcription initiation at RNA polymerase III promoter"/>
    <property type="evidence" value="ECO:0007669"/>
    <property type="project" value="UniProtKB-ARBA"/>
</dbReference>
<dbReference type="GO" id="GO:0005634">
    <property type="term" value="C:nucleus"/>
    <property type="evidence" value="ECO:0007669"/>
    <property type="project" value="UniProtKB-SubCell"/>
</dbReference>
<evidence type="ECO:0000256" key="9">
    <source>
        <dbReference type="ARBA" id="ARBA00023242"/>
    </source>
</evidence>
<protein>
    <recommendedName>
        <fullName evidence="10">B-related factor 1</fullName>
    </recommendedName>
</protein>
<evidence type="ECO:0000256" key="6">
    <source>
        <dbReference type="ARBA" id="ARBA00023015"/>
    </source>
</evidence>
<comment type="subcellular location">
    <subcellularLocation>
        <location evidence="1">Nucleus</location>
    </subcellularLocation>
</comment>
<dbReference type="GO" id="GO:0008237">
    <property type="term" value="F:metallopeptidase activity"/>
    <property type="evidence" value="ECO:0007669"/>
    <property type="project" value="TreeGrafter"/>
</dbReference>
<evidence type="ECO:0000256" key="10">
    <source>
        <dbReference type="ARBA" id="ARBA00031009"/>
    </source>
</evidence>
<keyword evidence="6" id="KW-0805">Transcription regulation</keyword>
<dbReference type="InterPro" id="IPR036915">
    <property type="entry name" value="Cyclin-like_sf"/>
</dbReference>
<dbReference type="GO" id="GO:0006281">
    <property type="term" value="P:DNA repair"/>
    <property type="evidence" value="ECO:0007669"/>
    <property type="project" value="TreeGrafter"/>
</dbReference>
<evidence type="ECO:0000259" key="12">
    <source>
        <dbReference type="PROSITE" id="PS51397"/>
    </source>
</evidence>
<dbReference type="FunFam" id="1.10.472.10:FF:000007">
    <property type="entry name" value="Transcription factor IIIB 90 kDa subunit"/>
    <property type="match status" value="1"/>
</dbReference>
<comment type="similarity">
    <text evidence="2">Belongs to the TFIIB family.</text>
</comment>
<feature type="region of interest" description="Disordered" evidence="11">
    <location>
        <begin position="573"/>
        <end position="597"/>
    </location>
</feature>
<evidence type="ECO:0000256" key="1">
    <source>
        <dbReference type="ARBA" id="ARBA00004123"/>
    </source>
</evidence>
<keyword evidence="4" id="KW-0863">Zinc-finger</keyword>
<feature type="domain" description="WLM" evidence="12">
    <location>
        <begin position="6"/>
        <end position="208"/>
    </location>
</feature>
<proteinExistence type="inferred from homology"/>
<dbReference type="InterPro" id="IPR053000">
    <property type="entry name" value="WSS1-like_metalloprotease"/>
</dbReference>
<evidence type="ECO:0000256" key="11">
    <source>
        <dbReference type="SAM" id="MobiDB-lite"/>
    </source>
</evidence>
<feature type="region of interest" description="Disordered" evidence="11">
    <location>
        <begin position="240"/>
        <end position="281"/>
    </location>
</feature>
<dbReference type="GO" id="GO:0008270">
    <property type="term" value="F:zinc ion binding"/>
    <property type="evidence" value="ECO:0007669"/>
    <property type="project" value="UniProtKB-KW"/>
</dbReference>
<evidence type="ECO:0000256" key="3">
    <source>
        <dbReference type="ARBA" id="ARBA00022723"/>
    </source>
</evidence>
<keyword evidence="9" id="KW-0539">Nucleus</keyword>
<dbReference type="OrthoDB" id="511529at2759"/>
<evidence type="ECO:0000256" key="7">
    <source>
        <dbReference type="ARBA" id="ARBA00023159"/>
    </source>
</evidence>
<dbReference type="PANTHER" id="PTHR46622">
    <property type="entry name" value="DNA-DEPENDENT METALLOPROTEASE WSS1"/>
    <property type="match status" value="1"/>
</dbReference>
<comment type="caution">
    <text evidence="13">The sequence shown here is derived from an EMBL/GenBank/DDBJ whole genome shotgun (WGS) entry which is preliminary data.</text>
</comment>
<dbReference type="Gene3D" id="1.20.5.650">
    <property type="entry name" value="Single helix bin"/>
    <property type="match status" value="1"/>
</dbReference>
<keyword evidence="8" id="KW-0804">Transcription</keyword>
<dbReference type="PROSITE" id="PS51397">
    <property type="entry name" value="WLM"/>
    <property type="match status" value="1"/>
</dbReference>
<dbReference type="InterPro" id="IPR013536">
    <property type="entry name" value="WLM_dom"/>
</dbReference>
<dbReference type="InterPro" id="IPR013763">
    <property type="entry name" value="Cyclin-like_dom"/>
</dbReference>
<dbReference type="Pfam" id="PF08325">
    <property type="entry name" value="WLM"/>
    <property type="match status" value="1"/>
</dbReference>
<keyword evidence="7" id="KW-0010">Activator</keyword>
<organism evidence="13 14">
    <name type="scientific">Bifiguratus adelaidae</name>
    <dbReference type="NCBI Taxonomy" id="1938954"/>
    <lineage>
        <taxon>Eukaryota</taxon>
        <taxon>Fungi</taxon>
        <taxon>Fungi incertae sedis</taxon>
        <taxon>Mucoromycota</taxon>
        <taxon>Mucoromycotina</taxon>
        <taxon>Endogonomycetes</taxon>
        <taxon>Endogonales</taxon>
        <taxon>Endogonales incertae sedis</taxon>
        <taxon>Bifiguratus</taxon>
    </lineage>
</organism>
<evidence type="ECO:0000256" key="5">
    <source>
        <dbReference type="ARBA" id="ARBA00022833"/>
    </source>
</evidence>
<accession>A0A261XZN7</accession>
<dbReference type="InterPro" id="IPR013150">
    <property type="entry name" value="TFIIB_cyclin"/>
</dbReference>
<dbReference type="SUPFAM" id="SSF47954">
    <property type="entry name" value="Cyclin-like"/>
    <property type="match status" value="2"/>
</dbReference>
<dbReference type="Proteomes" id="UP000242875">
    <property type="component" value="Unassembled WGS sequence"/>
</dbReference>
<dbReference type="SMART" id="SM00385">
    <property type="entry name" value="CYCLIN"/>
    <property type="match status" value="2"/>
</dbReference>
<dbReference type="PANTHER" id="PTHR46622:SF1">
    <property type="entry name" value="DNA-DEPENDENT METALLOPROTEASE WSS1"/>
    <property type="match status" value="1"/>
</dbReference>
<sequence>MSSTPTYYPSPNELIGSLKPLKTKQRRDDALKLLQRMAANVKPIMKRRGWKVERLEEFFPKNPNLLGLNVNRTTKICIRLRPHFDENAFLDYDSLLGTMLHELTHIVHGPHDAKFYALLEELNKELDELLAKGITGEEFGGTGRKVGGRGPTNLSRAKIRELALQAAERRRNIVAILGEGGGRKLEGKPIDRTSIREIAAAAAERRMRDAKWCGGEIETEEEEREIEDREEPAMVDFTLESDHSEEEAPESSTSAKREPTEAHDPADTSVVKKAKTQPSSNTIPIYSNPAVLEENRIVAEVGFNESSSGAVTLAGSYVAADRGGILSTGPGRRGNLEPREATINNGRREILIMATGLHLPERYRESAQRFFNLAITNNFVKGRKTKHVAAICLYVVCRQERSSHMLIDFSDLLQVNVFVLGATFLKFVKLIHFPDPLPLVDPSLYISRFASMLDFGPYMQAVAQDAVRLVQRMNRDWIQIGRRPAGICGACLYIAAQMNGFTRSRREILQVVKIGESTLVKRLNEFSQTPSGSLSVRDFRSVWLEDECDPPAFSAGKQPQSIEIQEDEAAEVFEPATERERYEVENENADRIDQPEDIEKMKKEKQELQDAMNNVLDDEHFQKLSKEYEEKNKPANEDPASLSDVDDGEIESVMLDEEEVRNKTQVWYEFNKDWLVDQAIKKRKIEEDKKMGVHRPKPKRKSKKPQQPYNASSPAEAAAYLARSKPQFSKKINYDAFKSLFKSEEELGQMRREGSYAEA</sequence>
<evidence type="ECO:0000313" key="13">
    <source>
        <dbReference type="EMBL" id="OZJ03788.1"/>
    </source>
</evidence>
<feature type="compositionally biased region" description="Basic and acidic residues" evidence="11">
    <location>
        <begin position="576"/>
        <end position="597"/>
    </location>
</feature>
<dbReference type="CDD" id="cd20553">
    <property type="entry name" value="CYCLIN_TFIIIB90_rpt1"/>
    <property type="match status" value="1"/>
</dbReference>
<dbReference type="AlphaFoldDB" id="A0A261XZN7"/>
<dbReference type="GO" id="GO:0017025">
    <property type="term" value="F:TBP-class protein binding"/>
    <property type="evidence" value="ECO:0007669"/>
    <property type="project" value="InterPro"/>
</dbReference>
<feature type="compositionally biased region" description="Basic and acidic residues" evidence="11">
    <location>
        <begin position="255"/>
        <end position="266"/>
    </location>
</feature>
<feature type="region of interest" description="Disordered" evidence="11">
    <location>
        <begin position="685"/>
        <end position="720"/>
    </location>
</feature>
<feature type="compositionally biased region" description="Low complexity" evidence="11">
    <location>
        <begin position="705"/>
        <end position="720"/>
    </location>
</feature>
<keyword evidence="5" id="KW-0862">Zinc</keyword>
<keyword evidence="3" id="KW-0479">Metal-binding</keyword>
<gene>
    <name evidence="13" type="ORF">BZG36_03008</name>
</gene>
<evidence type="ECO:0000256" key="4">
    <source>
        <dbReference type="ARBA" id="ARBA00022771"/>
    </source>
</evidence>
<keyword evidence="14" id="KW-1185">Reference proteome</keyword>
<dbReference type="Pfam" id="PF00382">
    <property type="entry name" value="TFIIB"/>
    <property type="match status" value="2"/>
</dbReference>
<dbReference type="InterPro" id="IPR011665">
    <property type="entry name" value="BRF1_TBP-bd_dom"/>
</dbReference>